<keyword evidence="2" id="KW-1185">Reference proteome</keyword>
<name>A0A5C5B7D7_9MICO</name>
<accession>A0A5C5B7D7</accession>
<gene>
    <name evidence="1" type="ORF">FH969_14680</name>
</gene>
<comment type="caution">
    <text evidence="1">The sequence shown here is derived from an EMBL/GenBank/DDBJ whole genome shotgun (WGS) entry which is preliminary data.</text>
</comment>
<dbReference type="Proteomes" id="UP000313849">
    <property type="component" value="Unassembled WGS sequence"/>
</dbReference>
<sequence length="72" mass="7513">MKLSVSLPIADVEFLDAFTRGHGLASRSAAVAQAVRALRAESLTSAYEQAFDDGVEEAAAWDVAVADGMSQA</sequence>
<dbReference type="AlphaFoldDB" id="A0A5C5B7D7"/>
<evidence type="ECO:0000313" key="1">
    <source>
        <dbReference type="EMBL" id="TNU72828.1"/>
    </source>
</evidence>
<proteinExistence type="predicted"/>
<evidence type="ECO:0000313" key="2">
    <source>
        <dbReference type="Proteomes" id="UP000313849"/>
    </source>
</evidence>
<protein>
    <submittedName>
        <fullName evidence="1">Antitoxin</fullName>
    </submittedName>
</protein>
<dbReference type="CDD" id="cd22231">
    <property type="entry name" value="RHH_NikR_HicB-like"/>
    <property type="match status" value="1"/>
</dbReference>
<dbReference type="EMBL" id="VENP01000102">
    <property type="protein sequence ID" value="TNU72828.1"/>
    <property type="molecule type" value="Genomic_DNA"/>
</dbReference>
<reference evidence="1 2" key="1">
    <citation type="submission" date="2019-06" db="EMBL/GenBank/DDBJ databases">
        <title>Draft genome sequence of Miniimonas arenae KCTC 19750T isolated from sea sand.</title>
        <authorList>
            <person name="Park S.-J."/>
        </authorList>
    </citation>
    <scope>NUCLEOTIDE SEQUENCE [LARGE SCALE GENOMIC DNA]</scope>
    <source>
        <strain evidence="1 2">KCTC 19750</strain>
    </source>
</reference>
<organism evidence="1 2">
    <name type="scientific">Miniimonas arenae</name>
    <dbReference type="NCBI Taxonomy" id="676201"/>
    <lineage>
        <taxon>Bacteria</taxon>
        <taxon>Bacillati</taxon>
        <taxon>Actinomycetota</taxon>
        <taxon>Actinomycetes</taxon>
        <taxon>Micrococcales</taxon>
        <taxon>Beutenbergiaceae</taxon>
        <taxon>Miniimonas</taxon>
    </lineage>
</organism>